<proteinExistence type="predicted"/>
<protein>
    <submittedName>
        <fullName evidence="2">Uncharacterized protein</fullName>
    </submittedName>
</protein>
<name>A0A919BNM7_9GAMM</name>
<dbReference type="AlphaFoldDB" id="A0A919BNM7"/>
<keyword evidence="1" id="KW-1133">Transmembrane helix</keyword>
<feature type="transmembrane region" description="Helical" evidence="1">
    <location>
        <begin position="12"/>
        <end position="28"/>
    </location>
</feature>
<dbReference type="RefSeq" id="WP_189772839.1">
    <property type="nucleotide sequence ID" value="NZ_BNCK01000008.1"/>
</dbReference>
<organism evidence="2 3">
    <name type="scientific">Thalassotalea marina</name>
    <dbReference type="NCBI Taxonomy" id="1673741"/>
    <lineage>
        <taxon>Bacteria</taxon>
        <taxon>Pseudomonadati</taxon>
        <taxon>Pseudomonadota</taxon>
        <taxon>Gammaproteobacteria</taxon>
        <taxon>Alteromonadales</taxon>
        <taxon>Colwelliaceae</taxon>
        <taxon>Thalassotalea</taxon>
    </lineage>
</organism>
<dbReference type="Proteomes" id="UP000623842">
    <property type="component" value="Unassembled WGS sequence"/>
</dbReference>
<keyword evidence="1" id="KW-0812">Transmembrane</keyword>
<comment type="caution">
    <text evidence="2">The sequence shown here is derived from an EMBL/GenBank/DDBJ whole genome shotgun (WGS) entry which is preliminary data.</text>
</comment>
<keyword evidence="3" id="KW-1185">Reference proteome</keyword>
<gene>
    <name evidence="2" type="ORF">GCM10017161_32750</name>
</gene>
<evidence type="ECO:0000313" key="3">
    <source>
        <dbReference type="Proteomes" id="UP000623842"/>
    </source>
</evidence>
<accession>A0A919BNM7</accession>
<dbReference type="EMBL" id="BNCK01000008">
    <property type="protein sequence ID" value="GHG01483.1"/>
    <property type="molecule type" value="Genomic_DNA"/>
</dbReference>
<sequence>MLKSSLNNDSYYIVIGAIFFMFLLFNFLESFTSSAQVEENTRLATQQCGEGNIKSVSTESFTCKN</sequence>
<evidence type="ECO:0000256" key="1">
    <source>
        <dbReference type="SAM" id="Phobius"/>
    </source>
</evidence>
<reference evidence="2" key="2">
    <citation type="submission" date="2020-09" db="EMBL/GenBank/DDBJ databases">
        <authorList>
            <person name="Sun Q."/>
            <person name="Kim S."/>
        </authorList>
    </citation>
    <scope>NUCLEOTIDE SEQUENCE</scope>
    <source>
        <strain evidence="2">KCTC 42731</strain>
    </source>
</reference>
<keyword evidence="1" id="KW-0472">Membrane</keyword>
<evidence type="ECO:0000313" key="2">
    <source>
        <dbReference type="EMBL" id="GHG01483.1"/>
    </source>
</evidence>
<reference evidence="2" key="1">
    <citation type="journal article" date="2014" name="Int. J. Syst. Evol. Microbiol.">
        <title>Complete genome sequence of Corynebacterium casei LMG S-19264T (=DSM 44701T), isolated from a smear-ripened cheese.</title>
        <authorList>
            <consortium name="US DOE Joint Genome Institute (JGI-PGF)"/>
            <person name="Walter F."/>
            <person name="Albersmeier A."/>
            <person name="Kalinowski J."/>
            <person name="Ruckert C."/>
        </authorList>
    </citation>
    <scope>NUCLEOTIDE SEQUENCE</scope>
    <source>
        <strain evidence="2">KCTC 42731</strain>
    </source>
</reference>